<sequence length="44" mass="5388">MGKEFYEPLAWLHLDVCLQIFKTLSLDPLTFNTFIFSYFFYFIQ</sequence>
<proteinExistence type="predicted"/>
<protein>
    <submittedName>
        <fullName evidence="2">Uncharacterized protein</fullName>
    </submittedName>
</protein>
<reference evidence="2" key="1">
    <citation type="submission" date="2018-02" db="EMBL/GenBank/DDBJ databases">
        <title>Rhizophora mucronata_Transcriptome.</title>
        <authorList>
            <person name="Meera S.P."/>
            <person name="Sreeshan A."/>
            <person name="Augustine A."/>
        </authorList>
    </citation>
    <scope>NUCLEOTIDE SEQUENCE</scope>
    <source>
        <tissue evidence="2">Leaf</tissue>
    </source>
</reference>
<feature type="transmembrane region" description="Helical" evidence="1">
    <location>
        <begin position="20"/>
        <end position="43"/>
    </location>
</feature>
<organism evidence="2">
    <name type="scientific">Rhizophora mucronata</name>
    <name type="common">Asiatic mangrove</name>
    <dbReference type="NCBI Taxonomy" id="61149"/>
    <lineage>
        <taxon>Eukaryota</taxon>
        <taxon>Viridiplantae</taxon>
        <taxon>Streptophyta</taxon>
        <taxon>Embryophyta</taxon>
        <taxon>Tracheophyta</taxon>
        <taxon>Spermatophyta</taxon>
        <taxon>Magnoliopsida</taxon>
        <taxon>eudicotyledons</taxon>
        <taxon>Gunneridae</taxon>
        <taxon>Pentapetalae</taxon>
        <taxon>rosids</taxon>
        <taxon>fabids</taxon>
        <taxon>Malpighiales</taxon>
        <taxon>Rhizophoraceae</taxon>
        <taxon>Rhizophora</taxon>
    </lineage>
</organism>
<dbReference type="AlphaFoldDB" id="A0A2P2PW36"/>
<evidence type="ECO:0000313" key="2">
    <source>
        <dbReference type="EMBL" id="MBX58930.1"/>
    </source>
</evidence>
<dbReference type="EMBL" id="GGEC01078446">
    <property type="protein sequence ID" value="MBX58930.1"/>
    <property type="molecule type" value="Transcribed_RNA"/>
</dbReference>
<accession>A0A2P2PW36</accession>
<evidence type="ECO:0000256" key="1">
    <source>
        <dbReference type="SAM" id="Phobius"/>
    </source>
</evidence>
<keyword evidence="1" id="KW-0472">Membrane</keyword>
<keyword evidence="1" id="KW-1133">Transmembrane helix</keyword>
<name>A0A2P2PW36_RHIMU</name>
<keyword evidence="1" id="KW-0812">Transmembrane</keyword>